<dbReference type="Proteomes" id="UP000023435">
    <property type="component" value="Unassembled WGS sequence"/>
</dbReference>
<dbReference type="PANTHER" id="PTHR36115:SF4">
    <property type="entry name" value="MEMBRANE PROTEIN"/>
    <property type="match status" value="1"/>
</dbReference>
<feature type="transmembrane region" description="Helical" evidence="6">
    <location>
        <begin position="31"/>
        <end position="48"/>
    </location>
</feature>
<keyword evidence="3 6" id="KW-0812">Transmembrane</keyword>
<protein>
    <recommendedName>
        <fullName evidence="7">RDD domain-containing protein</fullName>
    </recommendedName>
</protein>
<sequence length="154" mass="17509">MPENPYRAPNSPVVDAVAPPVLVPAERWRRLLNFVVDYFLITLLITSIEYAAPSWLAGLGQTIFHRPPVYSLVMLFLGASIYYIPQEALWGVTVGKQLTGTRVVDEHGRPPGWRKAIKRTVGRFIPFDALAVLLTARRRGFHDAWPNTYVVRRR</sequence>
<dbReference type="InterPro" id="IPR051791">
    <property type="entry name" value="Pra-immunoreactive"/>
</dbReference>
<comment type="subcellular location">
    <subcellularLocation>
        <location evidence="1">Cell membrane</location>
        <topology evidence="1">Multi-pass membrane protein</topology>
    </subcellularLocation>
</comment>
<evidence type="ECO:0000256" key="3">
    <source>
        <dbReference type="ARBA" id="ARBA00022692"/>
    </source>
</evidence>
<evidence type="ECO:0000256" key="4">
    <source>
        <dbReference type="ARBA" id="ARBA00022989"/>
    </source>
</evidence>
<name>A0A108U9Y9_9GAMM</name>
<feature type="transmembrane region" description="Helical" evidence="6">
    <location>
        <begin position="68"/>
        <end position="84"/>
    </location>
</feature>
<reference evidence="8 9" key="1">
    <citation type="journal article" date="2014" name="Genome Announc.">
        <title>Draft Genome Sequence of Lysobacter capsici AZ78, a Bacterium Antagonistic to Plant-Pathogenic Oomycetes.</title>
        <authorList>
            <person name="Puopolo G."/>
            <person name="Sonego P."/>
            <person name="Engelen K."/>
            <person name="Pertot I."/>
        </authorList>
    </citation>
    <scope>NUCLEOTIDE SEQUENCE [LARGE SCALE GENOMIC DNA]</scope>
    <source>
        <strain evidence="8 9">AZ78</strain>
    </source>
</reference>
<evidence type="ECO:0000256" key="6">
    <source>
        <dbReference type="SAM" id="Phobius"/>
    </source>
</evidence>
<keyword evidence="4 6" id="KW-1133">Transmembrane helix</keyword>
<comment type="caution">
    <text evidence="8">The sequence shown here is derived from an EMBL/GenBank/DDBJ whole genome shotgun (WGS) entry which is preliminary data.</text>
</comment>
<evidence type="ECO:0000313" key="9">
    <source>
        <dbReference type="Proteomes" id="UP000023435"/>
    </source>
</evidence>
<evidence type="ECO:0000259" key="7">
    <source>
        <dbReference type="Pfam" id="PF06271"/>
    </source>
</evidence>
<dbReference type="InterPro" id="IPR010432">
    <property type="entry name" value="RDD"/>
</dbReference>
<keyword evidence="2" id="KW-1003">Cell membrane</keyword>
<dbReference type="Pfam" id="PF06271">
    <property type="entry name" value="RDD"/>
    <property type="match status" value="1"/>
</dbReference>
<evidence type="ECO:0000256" key="1">
    <source>
        <dbReference type="ARBA" id="ARBA00004651"/>
    </source>
</evidence>
<dbReference type="OrthoDB" id="9793824at2"/>
<proteinExistence type="predicted"/>
<dbReference type="PANTHER" id="PTHR36115">
    <property type="entry name" value="PROLINE-RICH ANTIGEN HOMOLOG-RELATED"/>
    <property type="match status" value="1"/>
</dbReference>
<keyword evidence="9" id="KW-1185">Reference proteome</keyword>
<dbReference type="GO" id="GO:0005886">
    <property type="term" value="C:plasma membrane"/>
    <property type="evidence" value="ECO:0007669"/>
    <property type="project" value="UniProtKB-SubCell"/>
</dbReference>
<dbReference type="EMBL" id="JAJA02000001">
    <property type="protein sequence ID" value="KWS05266.1"/>
    <property type="molecule type" value="Genomic_DNA"/>
</dbReference>
<evidence type="ECO:0000313" key="8">
    <source>
        <dbReference type="EMBL" id="KWS05266.1"/>
    </source>
</evidence>
<evidence type="ECO:0000256" key="5">
    <source>
        <dbReference type="ARBA" id="ARBA00023136"/>
    </source>
</evidence>
<accession>A0A108U9Y9</accession>
<keyword evidence="5 6" id="KW-0472">Membrane</keyword>
<gene>
    <name evidence="8" type="ORF">AZ78_2817</name>
</gene>
<dbReference type="AlphaFoldDB" id="A0A108U9Y9"/>
<feature type="domain" description="RDD" evidence="7">
    <location>
        <begin position="25"/>
        <end position="145"/>
    </location>
</feature>
<dbReference type="RefSeq" id="WP_051547792.1">
    <property type="nucleotide sequence ID" value="NZ_JAJA02000001.1"/>
</dbReference>
<organism evidence="8 9">
    <name type="scientific">Lysobacter capsici AZ78</name>
    <dbReference type="NCBI Taxonomy" id="1444315"/>
    <lineage>
        <taxon>Bacteria</taxon>
        <taxon>Pseudomonadati</taxon>
        <taxon>Pseudomonadota</taxon>
        <taxon>Gammaproteobacteria</taxon>
        <taxon>Lysobacterales</taxon>
        <taxon>Lysobacteraceae</taxon>
        <taxon>Lysobacter</taxon>
    </lineage>
</organism>
<evidence type="ECO:0000256" key="2">
    <source>
        <dbReference type="ARBA" id="ARBA00022475"/>
    </source>
</evidence>